<dbReference type="InterPro" id="IPR013083">
    <property type="entry name" value="Znf_RING/FYVE/PHD"/>
</dbReference>
<dbReference type="Proteomes" id="UP000616885">
    <property type="component" value="Unassembled WGS sequence"/>
</dbReference>
<organism evidence="7 8">
    <name type="scientific">Bionectria ochroleuca</name>
    <name type="common">Gliocladium roseum</name>
    <dbReference type="NCBI Taxonomy" id="29856"/>
    <lineage>
        <taxon>Eukaryota</taxon>
        <taxon>Fungi</taxon>
        <taxon>Dikarya</taxon>
        <taxon>Ascomycota</taxon>
        <taxon>Pezizomycotina</taxon>
        <taxon>Sordariomycetes</taxon>
        <taxon>Hypocreomycetidae</taxon>
        <taxon>Hypocreales</taxon>
        <taxon>Bionectriaceae</taxon>
        <taxon>Clonostachys</taxon>
    </lineage>
</organism>
<dbReference type="AlphaFoldDB" id="A0A8H7N258"/>
<dbReference type="SUPFAM" id="SSF57850">
    <property type="entry name" value="RING/U-box"/>
    <property type="match status" value="1"/>
</dbReference>
<feature type="region of interest" description="Disordered" evidence="5">
    <location>
        <begin position="224"/>
        <end position="286"/>
    </location>
</feature>
<dbReference type="GO" id="GO:0008270">
    <property type="term" value="F:zinc ion binding"/>
    <property type="evidence" value="ECO:0007669"/>
    <property type="project" value="UniProtKB-KW"/>
</dbReference>
<evidence type="ECO:0000256" key="4">
    <source>
        <dbReference type="PROSITE-ProRule" id="PRU00175"/>
    </source>
</evidence>
<keyword evidence="3" id="KW-0862">Zinc</keyword>
<dbReference type="GO" id="GO:0006511">
    <property type="term" value="P:ubiquitin-dependent protein catabolic process"/>
    <property type="evidence" value="ECO:0007669"/>
    <property type="project" value="TreeGrafter"/>
</dbReference>
<sequence>MSSFAAPCGPFCTDQLHNHSYHSHRLHQHHPSPQARGVTGPSTPNNQRTVLEPPFTPPDRPSSPRHYSTASTSRNPAQPADLLLDSPASGYNQAEVTLPNLRPEDPFAYAHDIGWSPGAFENLGNLPTSEDSLFVSLADRNFQPFGWASAPDQQRLPPQSHVASNPNSVPAAQLTPGLLTPSFNLNNTSNLTSSSAISLTGHYFGSLESFGAEPEDNYHTAQSSFTSVDMPSSTSRRQAASITIDDSSPPSAKRRRFSGPGRNNLNPVPTPKIEGSFAESENAGADSFDADENAPFMIDLTETNNELPDDLIDIAPVPKEEDKRIKLSAFQCVICMDDASVLTLTHCGHMYCAQCLHSSLTVEATKGKCPMCRQKVDMRSRDSYNSKVKGYWPLELKLMTSTRKGKRKAGNLS</sequence>
<comment type="caution">
    <text evidence="7">The sequence shown here is derived from an EMBL/GenBank/DDBJ whole genome shotgun (WGS) entry which is preliminary data.</text>
</comment>
<proteinExistence type="predicted"/>
<dbReference type="GO" id="GO:0033768">
    <property type="term" value="C:SUMO-targeted ubiquitin ligase complex"/>
    <property type="evidence" value="ECO:0007669"/>
    <property type="project" value="TreeGrafter"/>
</dbReference>
<gene>
    <name evidence="7" type="ORF">IM811_003994</name>
</gene>
<evidence type="ECO:0000313" key="8">
    <source>
        <dbReference type="Proteomes" id="UP000616885"/>
    </source>
</evidence>
<feature type="compositionally biased region" description="Polar residues" evidence="5">
    <location>
        <begin position="161"/>
        <end position="170"/>
    </location>
</feature>
<dbReference type="PANTHER" id="PTHR47094:SF1">
    <property type="entry name" value="RING-TYPE E3 UBIQUITIN TRANSFERASE"/>
    <property type="match status" value="1"/>
</dbReference>
<dbReference type="SMART" id="SM00184">
    <property type="entry name" value="RING"/>
    <property type="match status" value="1"/>
</dbReference>
<dbReference type="GO" id="GO:0061630">
    <property type="term" value="F:ubiquitin protein ligase activity"/>
    <property type="evidence" value="ECO:0007669"/>
    <property type="project" value="InterPro"/>
</dbReference>
<evidence type="ECO:0000259" key="6">
    <source>
        <dbReference type="PROSITE" id="PS50089"/>
    </source>
</evidence>
<feature type="compositionally biased region" description="Polar residues" evidence="5">
    <location>
        <begin position="40"/>
        <end position="49"/>
    </location>
</feature>
<feature type="region of interest" description="Disordered" evidence="5">
    <location>
        <begin position="146"/>
        <end position="175"/>
    </location>
</feature>
<dbReference type="InterPro" id="IPR001841">
    <property type="entry name" value="Znf_RING"/>
</dbReference>
<dbReference type="InterPro" id="IPR017907">
    <property type="entry name" value="Znf_RING_CS"/>
</dbReference>
<feature type="region of interest" description="Disordered" evidence="5">
    <location>
        <begin position="22"/>
        <end position="87"/>
    </location>
</feature>
<keyword evidence="2 4" id="KW-0863">Zinc-finger</keyword>
<name>A0A8H7N258_BIOOC</name>
<protein>
    <recommendedName>
        <fullName evidence="6">RING-type domain-containing protein</fullName>
    </recommendedName>
</protein>
<evidence type="ECO:0000256" key="3">
    <source>
        <dbReference type="ARBA" id="ARBA00022833"/>
    </source>
</evidence>
<dbReference type="Gene3D" id="3.30.40.10">
    <property type="entry name" value="Zinc/RING finger domain, C3HC4 (zinc finger)"/>
    <property type="match status" value="1"/>
</dbReference>
<dbReference type="GO" id="GO:0140082">
    <property type="term" value="F:SUMO-ubiquitin ligase activity"/>
    <property type="evidence" value="ECO:0007669"/>
    <property type="project" value="TreeGrafter"/>
</dbReference>
<feature type="compositionally biased region" description="Polar residues" evidence="5">
    <location>
        <begin position="66"/>
        <end position="76"/>
    </location>
</feature>
<accession>A0A8H7N258</accession>
<dbReference type="PROSITE" id="PS00518">
    <property type="entry name" value="ZF_RING_1"/>
    <property type="match status" value="1"/>
</dbReference>
<dbReference type="InterPro" id="IPR049627">
    <property type="entry name" value="SLX8"/>
</dbReference>
<evidence type="ECO:0000313" key="7">
    <source>
        <dbReference type="EMBL" id="KAF9745693.1"/>
    </source>
</evidence>
<reference evidence="7" key="1">
    <citation type="submission" date="2020-10" db="EMBL/GenBank/DDBJ databases">
        <title>High-Quality Genome Resource of Clonostachys rosea strain S41 by Oxford Nanopore Long-Read Sequencing.</title>
        <authorList>
            <person name="Wang H."/>
        </authorList>
    </citation>
    <scope>NUCLEOTIDE SEQUENCE</scope>
    <source>
        <strain evidence="7">S41</strain>
    </source>
</reference>
<feature type="domain" description="RING-type" evidence="6">
    <location>
        <begin position="332"/>
        <end position="373"/>
    </location>
</feature>
<dbReference type="PANTHER" id="PTHR47094">
    <property type="entry name" value="ELFLESS, ISOFORM B"/>
    <property type="match status" value="1"/>
</dbReference>
<feature type="compositionally biased region" description="Polar residues" evidence="5">
    <location>
        <begin position="224"/>
        <end position="250"/>
    </location>
</feature>
<keyword evidence="1" id="KW-0479">Metal-binding</keyword>
<evidence type="ECO:0000256" key="2">
    <source>
        <dbReference type="ARBA" id="ARBA00022771"/>
    </source>
</evidence>
<evidence type="ECO:0000256" key="1">
    <source>
        <dbReference type="ARBA" id="ARBA00022723"/>
    </source>
</evidence>
<dbReference type="Pfam" id="PF13920">
    <property type="entry name" value="zf-C3HC4_3"/>
    <property type="match status" value="1"/>
</dbReference>
<dbReference type="PROSITE" id="PS50089">
    <property type="entry name" value="ZF_RING_2"/>
    <property type="match status" value="1"/>
</dbReference>
<dbReference type="EMBL" id="JADCTT010000012">
    <property type="protein sequence ID" value="KAF9745693.1"/>
    <property type="molecule type" value="Genomic_DNA"/>
</dbReference>
<evidence type="ECO:0000256" key="5">
    <source>
        <dbReference type="SAM" id="MobiDB-lite"/>
    </source>
</evidence>
<dbReference type="GO" id="GO:0032183">
    <property type="term" value="F:SUMO binding"/>
    <property type="evidence" value="ECO:0007669"/>
    <property type="project" value="TreeGrafter"/>
</dbReference>